<proteinExistence type="predicted"/>
<dbReference type="EMBL" id="MT141229">
    <property type="protein sequence ID" value="QJA56611.1"/>
    <property type="molecule type" value="Genomic_DNA"/>
</dbReference>
<dbReference type="AlphaFoldDB" id="A0A6M3JUG2"/>
<gene>
    <name evidence="2" type="ORF">MM415A02324_0006</name>
    <name evidence="1" type="ORF">MM415B01819_0010</name>
</gene>
<dbReference type="EMBL" id="MT142035">
    <property type="protein sequence ID" value="QJA73550.1"/>
    <property type="molecule type" value="Genomic_DNA"/>
</dbReference>
<protein>
    <submittedName>
        <fullName evidence="2">Uncharacterized protein</fullName>
    </submittedName>
</protein>
<reference evidence="2" key="1">
    <citation type="submission" date="2020-03" db="EMBL/GenBank/DDBJ databases">
        <title>The deep terrestrial virosphere.</title>
        <authorList>
            <person name="Holmfeldt K."/>
            <person name="Nilsson E."/>
            <person name="Simone D."/>
            <person name="Lopez-Fernandez M."/>
            <person name="Wu X."/>
            <person name="de Brujin I."/>
            <person name="Lundin D."/>
            <person name="Andersson A."/>
            <person name="Bertilsson S."/>
            <person name="Dopson M."/>
        </authorList>
    </citation>
    <scope>NUCLEOTIDE SEQUENCE</scope>
    <source>
        <strain evidence="2">MM415A02324</strain>
        <strain evidence="1">MM415B01819</strain>
    </source>
</reference>
<organism evidence="2">
    <name type="scientific">viral metagenome</name>
    <dbReference type="NCBI Taxonomy" id="1070528"/>
    <lineage>
        <taxon>unclassified sequences</taxon>
        <taxon>metagenomes</taxon>
        <taxon>organismal metagenomes</taxon>
    </lineage>
</organism>
<sequence length="56" mass="6500">MIIDNEKKVTLLFEQVKARCLAWMKDNPTGKFSFEIFVNQGGVRERPQISITETLK</sequence>
<evidence type="ECO:0000313" key="2">
    <source>
        <dbReference type="EMBL" id="QJA73550.1"/>
    </source>
</evidence>
<name>A0A6M3JUG2_9ZZZZ</name>
<accession>A0A6M3JUG2</accession>
<evidence type="ECO:0000313" key="1">
    <source>
        <dbReference type="EMBL" id="QJA56611.1"/>
    </source>
</evidence>